<evidence type="ECO:0000256" key="1">
    <source>
        <dbReference type="SAM" id="SignalP"/>
    </source>
</evidence>
<keyword evidence="3" id="KW-1185">Reference proteome</keyword>
<dbReference type="CDD" id="cd15482">
    <property type="entry name" value="Sialidase_non-viral"/>
    <property type="match status" value="1"/>
</dbReference>
<feature type="chain" id="PRO_5046774043" description="Glycoside hydrolase family 93 protein" evidence="1">
    <location>
        <begin position="25"/>
        <end position="389"/>
    </location>
</feature>
<dbReference type="SUPFAM" id="SSF50939">
    <property type="entry name" value="Sialidases"/>
    <property type="match status" value="1"/>
</dbReference>
<proteinExistence type="predicted"/>
<dbReference type="Proteomes" id="UP001521785">
    <property type="component" value="Unassembled WGS sequence"/>
</dbReference>
<dbReference type="EMBL" id="JAKJXO020000008">
    <property type="protein sequence ID" value="KAL1601384.1"/>
    <property type="molecule type" value="Genomic_DNA"/>
</dbReference>
<comment type="caution">
    <text evidence="2">The sequence shown here is derived from an EMBL/GenBank/DDBJ whole genome shotgun (WGS) entry which is preliminary data.</text>
</comment>
<name>A0ABR3RAB9_9PLEO</name>
<dbReference type="Gene3D" id="2.120.10.10">
    <property type="match status" value="1"/>
</dbReference>
<evidence type="ECO:0000313" key="3">
    <source>
        <dbReference type="Proteomes" id="UP001521785"/>
    </source>
</evidence>
<reference evidence="2 3" key="1">
    <citation type="submission" date="2024-02" db="EMBL/GenBank/DDBJ databases">
        <title>De novo assembly and annotation of 12 fungi associated with fruit tree decline syndrome in Ontario, Canada.</title>
        <authorList>
            <person name="Sulman M."/>
            <person name="Ellouze W."/>
            <person name="Ilyukhin E."/>
        </authorList>
    </citation>
    <scope>NUCLEOTIDE SEQUENCE [LARGE SCALE GENOMIC DNA]</scope>
    <source>
        <strain evidence="2 3">M42-189</strain>
    </source>
</reference>
<dbReference type="InterPro" id="IPR036278">
    <property type="entry name" value="Sialidase_sf"/>
</dbReference>
<dbReference type="PANTHER" id="PTHR38792">
    <property type="entry name" value="BNR/ASP-BOX REPEAT DOMAIN PROTEIN (AFU_ORTHOLOGUE AFUA_7G06430)-RELATED"/>
    <property type="match status" value="1"/>
</dbReference>
<keyword evidence="1" id="KW-0732">Signal</keyword>
<accession>A0ABR3RAB9</accession>
<dbReference type="PANTHER" id="PTHR38792:SF3">
    <property type="entry name" value="BNR_ASP-BOX REPEAT DOMAIN PROTEIN (AFU_ORTHOLOGUE AFUA_7G06430)-RELATED"/>
    <property type="match status" value="1"/>
</dbReference>
<gene>
    <name evidence="2" type="ORF">SLS60_006296</name>
</gene>
<organism evidence="2 3">
    <name type="scientific">Paraconiothyrium brasiliense</name>
    <dbReference type="NCBI Taxonomy" id="300254"/>
    <lineage>
        <taxon>Eukaryota</taxon>
        <taxon>Fungi</taxon>
        <taxon>Dikarya</taxon>
        <taxon>Ascomycota</taxon>
        <taxon>Pezizomycotina</taxon>
        <taxon>Dothideomycetes</taxon>
        <taxon>Pleosporomycetidae</taxon>
        <taxon>Pleosporales</taxon>
        <taxon>Massarineae</taxon>
        <taxon>Didymosphaeriaceae</taxon>
        <taxon>Paraconiothyrium</taxon>
    </lineage>
</organism>
<protein>
    <recommendedName>
        <fullName evidence="4">Glycoside hydrolase family 93 protein</fullName>
    </recommendedName>
</protein>
<evidence type="ECO:0008006" key="4">
    <source>
        <dbReference type="Google" id="ProtNLM"/>
    </source>
</evidence>
<evidence type="ECO:0000313" key="2">
    <source>
        <dbReference type="EMBL" id="KAL1601384.1"/>
    </source>
</evidence>
<feature type="signal peptide" evidence="1">
    <location>
        <begin position="1"/>
        <end position="24"/>
    </location>
</feature>
<sequence>MTILAHFTLACAALASCLPSSALAASIDSRAISPWTNFNNNVVFRPPADWTDPRTLYARTLQLSDKSLLATCEIYAPDDPLSLPIFRSTDGGATWKEYIRFYDKVNGWGMRYQPFLYVLPQDFGGYKAGTILAVGTSVPKDLSQAYIDIYASTDKAKTFNFISHIAYGPGPETVPNGNKAIWEAFLLMYQGKLVAFYSDQRDPNYGQKLVHTTTTNLRDWSPIVDDVAMPYYDGRPGMTTVAYSKKSKKYVMTFENCGSEKNCQVNYKVSDSPLTFASAPYSPIVSNDTAQVSPYGSPYIIWTSKPGATDGSGIFIANGNYDASVYINDDRALPQNWKRVSINQKDGYSRALRIISNTKGQQKLLVASAGNFGEPDTNALTVGVLDVPS</sequence>